<dbReference type="SUPFAM" id="SSF53474">
    <property type="entry name" value="alpha/beta-Hydrolases"/>
    <property type="match status" value="1"/>
</dbReference>
<feature type="compositionally biased region" description="Basic and acidic residues" evidence="6">
    <location>
        <begin position="422"/>
        <end position="435"/>
    </location>
</feature>
<dbReference type="STRING" id="195883.A0A482WN47"/>
<comment type="subcellular location">
    <subcellularLocation>
        <location evidence="1">Secreted</location>
    </subcellularLocation>
</comment>
<dbReference type="Proteomes" id="UP000291343">
    <property type="component" value="Unassembled WGS sequence"/>
</dbReference>
<dbReference type="PRINTS" id="PR00821">
    <property type="entry name" value="TAGLIPASE"/>
</dbReference>
<accession>A0A482WN47</accession>
<dbReference type="InterPro" id="IPR018247">
    <property type="entry name" value="EF_Hand_1_Ca_BS"/>
</dbReference>
<evidence type="ECO:0000256" key="5">
    <source>
        <dbReference type="RuleBase" id="RU004262"/>
    </source>
</evidence>
<dbReference type="AlphaFoldDB" id="A0A482WN47"/>
<keyword evidence="7" id="KW-0472">Membrane</keyword>
<evidence type="ECO:0000256" key="1">
    <source>
        <dbReference type="ARBA" id="ARBA00004613"/>
    </source>
</evidence>
<reference evidence="9 10" key="1">
    <citation type="journal article" date="2017" name="Gigascience">
        <title>Genome sequence of the small brown planthopper, Laodelphax striatellus.</title>
        <authorList>
            <person name="Zhu J."/>
            <person name="Jiang F."/>
            <person name="Wang X."/>
            <person name="Yang P."/>
            <person name="Bao Y."/>
            <person name="Zhao W."/>
            <person name="Wang W."/>
            <person name="Lu H."/>
            <person name="Wang Q."/>
            <person name="Cui N."/>
            <person name="Li J."/>
            <person name="Chen X."/>
            <person name="Luo L."/>
            <person name="Yu J."/>
            <person name="Kang L."/>
            <person name="Cui F."/>
        </authorList>
    </citation>
    <scope>NUCLEOTIDE SEQUENCE [LARGE SCALE GENOMIC DNA]</scope>
    <source>
        <strain evidence="9">Lst14</strain>
    </source>
</reference>
<dbReference type="OrthoDB" id="199913at2759"/>
<name>A0A482WN47_LAOST</name>
<evidence type="ECO:0000256" key="2">
    <source>
        <dbReference type="ARBA" id="ARBA00010701"/>
    </source>
</evidence>
<evidence type="ECO:0000256" key="7">
    <source>
        <dbReference type="SAM" id="Phobius"/>
    </source>
</evidence>
<dbReference type="PRINTS" id="PR00823">
    <property type="entry name" value="PANCLIPASE"/>
</dbReference>
<dbReference type="InParanoid" id="A0A482WN47"/>
<keyword evidence="7" id="KW-0812">Transmembrane</keyword>
<dbReference type="GO" id="GO:0004806">
    <property type="term" value="F:triacylglycerol lipase activity"/>
    <property type="evidence" value="ECO:0007669"/>
    <property type="project" value="InterPro"/>
</dbReference>
<keyword evidence="4" id="KW-1015">Disulfide bond</keyword>
<dbReference type="GO" id="GO:0016042">
    <property type="term" value="P:lipid catabolic process"/>
    <property type="evidence" value="ECO:0007669"/>
    <property type="project" value="TreeGrafter"/>
</dbReference>
<dbReference type="SMR" id="A0A482WN47"/>
<dbReference type="EMBL" id="QKKF02029951">
    <property type="protein sequence ID" value="RZF34957.1"/>
    <property type="molecule type" value="Genomic_DNA"/>
</dbReference>
<evidence type="ECO:0000256" key="3">
    <source>
        <dbReference type="ARBA" id="ARBA00022525"/>
    </source>
</evidence>
<feature type="domain" description="Lipase" evidence="8">
    <location>
        <begin position="45"/>
        <end position="338"/>
    </location>
</feature>
<dbReference type="PROSITE" id="PS00018">
    <property type="entry name" value="EF_HAND_1"/>
    <property type="match status" value="1"/>
</dbReference>
<feature type="compositionally biased region" description="Acidic residues" evidence="6">
    <location>
        <begin position="410"/>
        <end position="421"/>
    </location>
</feature>
<keyword evidence="3" id="KW-0964">Secreted</keyword>
<dbReference type="Pfam" id="PF00151">
    <property type="entry name" value="Lipase"/>
    <property type="match status" value="1"/>
</dbReference>
<evidence type="ECO:0000256" key="6">
    <source>
        <dbReference type="SAM" id="MobiDB-lite"/>
    </source>
</evidence>
<dbReference type="InterPro" id="IPR002331">
    <property type="entry name" value="Lipase_panc"/>
</dbReference>
<protein>
    <recommendedName>
        <fullName evidence="8">Lipase domain-containing protein</fullName>
    </recommendedName>
</protein>
<proteinExistence type="inferred from homology"/>
<sequence length="476" mass="52211">MDCLQVLLIQLTVMCGLGLIYPATGFILFALSTGKVFGDKDANNTVCYDELGCFPTSDPWSSVYRPLFPAPESPEEIGFTLTFFTRNTGPSILDGLTLGFWPEIKFNTTDFDVKRPKTYFITHGFYASGNSSWMSDMKDALLKKEDANIFIGDWGKGASNINYFQAASNTRVVGAEIARFIEYAKKKYKLDPSRIHLIGHSLGAHASSYAAKRIPGIGRITGLDPAQPGFEGTPKEVRLDKSDAQFVDVFHTNIRPFIPTFGFGLISAVGHVDIYFNGGLDQPECLIPKNVPIATLADIAKIKFSVLSHYISCSHTKAYQYFTATINNDCNIWARRAGRLRSLVNAVTFGNIEPITASVLKCSKKACTTSGFLASLFPARGVFAANTVSGYPFCDTDSERDKRILNEIGLEGDDDDDDEESESPKNEDSSGKDSTNESTTSKIPQVLKTIKTDAIEKPAESFLSKTKTIASKLPFV</sequence>
<keyword evidence="7" id="KW-1133">Transmembrane helix</keyword>
<keyword evidence="10" id="KW-1185">Reference proteome</keyword>
<dbReference type="InterPro" id="IPR033906">
    <property type="entry name" value="Lipase_N"/>
</dbReference>
<dbReference type="GO" id="GO:0005615">
    <property type="term" value="C:extracellular space"/>
    <property type="evidence" value="ECO:0007669"/>
    <property type="project" value="TreeGrafter"/>
</dbReference>
<feature type="region of interest" description="Disordered" evidence="6">
    <location>
        <begin position="409"/>
        <end position="447"/>
    </location>
</feature>
<dbReference type="InterPro" id="IPR000734">
    <property type="entry name" value="TAG_lipase"/>
</dbReference>
<dbReference type="InterPro" id="IPR013818">
    <property type="entry name" value="Lipase"/>
</dbReference>
<gene>
    <name evidence="9" type="ORF">LSTR_LSTR010049</name>
</gene>
<dbReference type="Gene3D" id="3.40.50.1820">
    <property type="entry name" value="alpha/beta hydrolase"/>
    <property type="match status" value="1"/>
</dbReference>
<feature type="transmembrane region" description="Helical" evidence="7">
    <location>
        <begin position="6"/>
        <end position="31"/>
    </location>
</feature>
<evidence type="ECO:0000313" key="9">
    <source>
        <dbReference type="EMBL" id="RZF34957.1"/>
    </source>
</evidence>
<dbReference type="InterPro" id="IPR029058">
    <property type="entry name" value="AB_hydrolase_fold"/>
</dbReference>
<dbReference type="PANTHER" id="PTHR11610">
    <property type="entry name" value="LIPASE"/>
    <property type="match status" value="1"/>
</dbReference>
<organism evidence="9 10">
    <name type="scientific">Laodelphax striatellus</name>
    <name type="common">Small brown planthopper</name>
    <name type="synonym">Delphax striatella</name>
    <dbReference type="NCBI Taxonomy" id="195883"/>
    <lineage>
        <taxon>Eukaryota</taxon>
        <taxon>Metazoa</taxon>
        <taxon>Ecdysozoa</taxon>
        <taxon>Arthropoda</taxon>
        <taxon>Hexapoda</taxon>
        <taxon>Insecta</taxon>
        <taxon>Pterygota</taxon>
        <taxon>Neoptera</taxon>
        <taxon>Paraneoptera</taxon>
        <taxon>Hemiptera</taxon>
        <taxon>Auchenorrhyncha</taxon>
        <taxon>Fulgoroidea</taxon>
        <taxon>Delphacidae</taxon>
        <taxon>Criomorphinae</taxon>
        <taxon>Laodelphax</taxon>
    </lineage>
</organism>
<comment type="similarity">
    <text evidence="2 5">Belongs to the AB hydrolase superfamily. Lipase family.</text>
</comment>
<dbReference type="CDD" id="cd00707">
    <property type="entry name" value="Pancreat_lipase_like"/>
    <property type="match status" value="1"/>
</dbReference>
<evidence type="ECO:0000313" key="10">
    <source>
        <dbReference type="Proteomes" id="UP000291343"/>
    </source>
</evidence>
<evidence type="ECO:0000259" key="8">
    <source>
        <dbReference type="Pfam" id="PF00151"/>
    </source>
</evidence>
<comment type="caution">
    <text evidence="9">The sequence shown here is derived from an EMBL/GenBank/DDBJ whole genome shotgun (WGS) entry which is preliminary data.</text>
</comment>
<evidence type="ECO:0000256" key="4">
    <source>
        <dbReference type="ARBA" id="ARBA00023157"/>
    </source>
</evidence>